<keyword evidence="4" id="KW-1185">Reference proteome</keyword>
<keyword evidence="1" id="KW-0732">Signal</keyword>
<evidence type="ECO:0000313" key="4">
    <source>
        <dbReference type="Proteomes" id="UP000278627"/>
    </source>
</evidence>
<dbReference type="EMBL" id="UZAD01001226">
    <property type="protein sequence ID" value="VDN84866.1"/>
    <property type="molecule type" value="Genomic_DNA"/>
</dbReference>
<dbReference type="WBParaSite" id="BPAG_0000407601-mRNA-1">
    <property type="protein sequence ID" value="BPAG_0000407601-mRNA-1"/>
    <property type="gene ID" value="BPAG_0000407601"/>
</dbReference>
<organism evidence="6">
    <name type="scientific">Brugia pahangi</name>
    <name type="common">Filarial nematode worm</name>
    <dbReference type="NCBI Taxonomy" id="6280"/>
    <lineage>
        <taxon>Eukaryota</taxon>
        <taxon>Metazoa</taxon>
        <taxon>Ecdysozoa</taxon>
        <taxon>Nematoda</taxon>
        <taxon>Chromadorea</taxon>
        <taxon>Rhabditida</taxon>
        <taxon>Spirurina</taxon>
        <taxon>Spiruromorpha</taxon>
        <taxon>Filarioidea</taxon>
        <taxon>Onchocercidae</taxon>
        <taxon>Brugia</taxon>
    </lineage>
</organism>
<evidence type="ECO:0000313" key="6">
    <source>
        <dbReference type="WBParaSite" id="BPAG_0000407601-mRNA-1"/>
    </source>
</evidence>
<accession>A0A0N4T789</accession>
<evidence type="ECO:0000313" key="2">
    <source>
        <dbReference type="EMBL" id="VDN84866.1"/>
    </source>
</evidence>
<feature type="chain" id="PRO_5009790745" evidence="1">
    <location>
        <begin position="28"/>
        <end position="51"/>
    </location>
</feature>
<dbReference type="Proteomes" id="UP000278627">
    <property type="component" value="Unassembled WGS sequence"/>
</dbReference>
<dbReference type="EMBL" id="UZAD01001638">
    <property type="protein sequence ID" value="VDN85226.1"/>
    <property type="molecule type" value="Genomic_DNA"/>
</dbReference>
<protein>
    <submittedName>
        <fullName evidence="2 5">Uncharacterized protein</fullName>
    </submittedName>
</protein>
<proteinExistence type="predicted"/>
<dbReference type="WBParaSite" id="BPAG_0000371201-mRNA-1">
    <property type="protein sequence ID" value="BPAG_0000371201-mRNA-1"/>
    <property type="gene ID" value="BPAG_0000371201"/>
</dbReference>
<feature type="signal peptide" evidence="1">
    <location>
        <begin position="1"/>
        <end position="27"/>
    </location>
</feature>
<evidence type="ECO:0000313" key="5">
    <source>
        <dbReference type="WBParaSite" id="BPAG_0000371201-mRNA-1"/>
    </source>
</evidence>
<evidence type="ECO:0000313" key="3">
    <source>
        <dbReference type="EMBL" id="VDN85226.1"/>
    </source>
</evidence>
<reference evidence="2 4" key="2">
    <citation type="submission" date="2018-11" db="EMBL/GenBank/DDBJ databases">
        <authorList>
            <consortium name="Pathogen Informatics"/>
        </authorList>
    </citation>
    <scope>NUCLEOTIDE SEQUENCE [LARGE SCALE GENOMIC DNA]</scope>
</reference>
<sequence>MITMIKKHIVKRMKLMALFLIEQLSFLHDMISCQQNMDMVEWNEDVMKCQL</sequence>
<reference evidence="5 6" key="1">
    <citation type="submission" date="2017-02" db="UniProtKB">
        <authorList>
            <consortium name="WormBaseParasite"/>
        </authorList>
    </citation>
    <scope>IDENTIFICATION</scope>
</reference>
<dbReference type="AlphaFoldDB" id="A0A0N4T789"/>
<evidence type="ECO:0000256" key="1">
    <source>
        <dbReference type="SAM" id="SignalP"/>
    </source>
</evidence>
<name>A0A0N4T789_BRUPA</name>
<gene>
    <name evidence="2" type="ORF">BPAG_LOCUS3680</name>
    <name evidence="3" type="ORF">BPAG_LOCUS4040</name>
</gene>